<accession>A0A6J7VPL7</accession>
<reference evidence="1" key="1">
    <citation type="submission" date="2020-05" db="EMBL/GenBank/DDBJ databases">
        <authorList>
            <person name="Chiriac C."/>
            <person name="Salcher M."/>
            <person name="Ghai R."/>
            <person name="Kavagutti S V."/>
        </authorList>
    </citation>
    <scope>NUCLEOTIDE SEQUENCE</scope>
</reference>
<proteinExistence type="predicted"/>
<organism evidence="1">
    <name type="scientific">uncultured Caudovirales phage</name>
    <dbReference type="NCBI Taxonomy" id="2100421"/>
    <lineage>
        <taxon>Viruses</taxon>
        <taxon>Duplodnaviria</taxon>
        <taxon>Heunggongvirae</taxon>
        <taxon>Uroviricota</taxon>
        <taxon>Caudoviricetes</taxon>
        <taxon>Peduoviridae</taxon>
        <taxon>Maltschvirus</taxon>
        <taxon>Maltschvirus maltsch</taxon>
    </lineage>
</organism>
<sequence>MSKKPINAVPSIENAIAEVQAKSEAAKPDSVPATPAPTDIAAPIIADMQWLANVCGDLERHTNSSQVEGFRREAGARINRVIGTFRQLAASIKP</sequence>
<gene>
    <name evidence="1" type="ORF">UFOVP141_6</name>
</gene>
<name>A0A6J7VPL7_9CAUD</name>
<dbReference type="EMBL" id="LR798190">
    <property type="protein sequence ID" value="CAB5079686.1"/>
    <property type="molecule type" value="Genomic_DNA"/>
</dbReference>
<evidence type="ECO:0000313" key="1">
    <source>
        <dbReference type="EMBL" id="CAB5079686.1"/>
    </source>
</evidence>
<protein>
    <submittedName>
        <fullName evidence="1">Uncharacterized protein</fullName>
    </submittedName>
</protein>